<dbReference type="Proteomes" id="UP000015102">
    <property type="component" value="Unassembled WGS sequence"/>
</dbReference>
<dbReference type="EMBL" id="CAQQ02066291">
    <property type="status" value="NOT_ANNOTATED_CDS"/>
    <property type="molecule type" value="Genomic_DNA"/>
</dbReference>
<dbReference type="AlphaFoldDB" id="T1GKV2"/>
<proteinExistence type="predicted"/>
<dbReference type="EnsemblMetazoa" id="MESCA004133-RA">
    <property type="protein sequence ID" value="MESCA004133-PA"/>
    <property type="gene ID" value="MESCA004133"/>
</dbReference>
<protein>
    <submittedName>
        <fullName evidence="1">Uncharacterized protein</fullName>
    </submittedName>
</protein>
<accession>T1GKV2</accession>
<organism evidence="1 2">
    <name type="scientific">Megaselia scalaris</name>
    <name type="common">Humpbacked fly</name>
    <name type="synonym">Phora scalaris</name>
    <dbReference type="NCBI Taxonomy" id="36166"/>
    <lineage>
        <taxon>Eukaryota</taxon>
        <taxon>Metazoa</taxon>
        <taxon>Ecdysozoa</taxon>
        <taxon>Arthropoda</taxon>
        <taxon>Hexapoda</taxon>
        <taxon>Insecta</taxon>
        <taxon>Pterygota</taxon>
        <taxon>Neoptera</taxon>
        <taxon>Endopterygota</taxon>
        <taxon>Diptera</taxon>
        <taxon>Brachycera</taxon>
        <taxon>Muscomorpha</taxon>
        <taxon>Platypezoidea</taxon>
        <taxon>Phoridae</taxon>
        <taxon>Megaseliini</taxon>
        <taxon>Megaselia</taxon>
    </lineage>
</organism>
<evidence type="ECO:0000313" key="1">
    <source>
        <dbReference type="EnsemblMetazoa" id="MESCA004133-PA"/>
    </source>
</evidence>
<keyword evidence="2" id="KW-1185">Reference proteome</keyword>
<name>T1GKV2_MEGSC</name>
<reference evidence="1" key="2">
    <citation type="submission" date="2015-06" db="UniProtKB">
        <authorList>
            <consortium name="EnsemblMetazoa"/>
        </authorList>
    </citation>
    <scope>IDENTIFICATION</scope>
</reference>
<dbReference type="HOGENOM" id="CLU_2906653_0_0_1"/>
<sequence>MVLVFRRSDGKNIVYRCYIDDNCIGKVGIKLKELGSYSVNYYFVLQEKKYLMYIKFWKLWTI</sequence>
<dbReference type="EMBL" id="CAQQ02066290">
    <property type="status" value="NOT_ANNOTATED_CDS"/>
    <property type="molecule type" value="Genomic_DNA"/>
</dbReference>
<evidence type="ECO:0000313" key="2">
    <source>
        <dbReference type="Proteomes" id="UP000015102"/>
    </source>
</evidence>
<reference evidence="2" key="1">
    <citation type="submission" date="2013-02" db="EMBL/GenBank/DDBJ databases">
        <authorList>
            <person name="Hughes D."/>
        </authorList>
    </citation>
    <scope>NUCLEOTIDE SEQUENCE</scope>
    <source>
        <strain>Durham</strain>
        <strain evidence="2">NC isolate 2 -- Noor lab</strain>
    </source>
</reference>